<evidence type="ECO:0000313" key="2">
    <source>
        <dbReference type="EMBL" id="KRX85852.1"/>
    </source>
</evidence>
<evidence type="ECO:0000259" key="1">
    <source>
        <dbReference type="Pfam" id="PF00078"/>
    </source>
</evidence>
<dbReference type="Proteomes" id="UP000054815">
    <property type="component" value="Unassembled WGS sequence"/>
</dbReference>
<dbReference type="InterPro" id="IPR000477">
    <property type="entry name" value="RT_dom"/>
</dbReference>
<dbReference type="InterPro" id="IPR043502">
    <property type="entry name" value="DNA/RNA_pol_sf"/>
</dbReference>
<feature type="domain" description="Reverse transcriptase" evidence="1">
    <location>
        <begin position="3"/>
        <end position="65"/>
    </location>
</feature>
<dbReference type="InterPro" id="IPR050951">
    <property type="entry name" value="Retrovirus_Pol_polyprotein"/>
</dbReference>
<dbReference type="InterPro" id="IPR043128">
    <property type="entry name" value="Rev_trsase/Diguanyl_cyclase"/>
</dbReference>
<evidence type="ECO:0000313" key="3">
    <source>
        <dbReference type="Proteomes" id="UP000054815"/>
    </source>
</evidence>
<dbReference type="SUPFAM" id="SSF56672">
    <property type="entry name" value="DNA/RNA polymerases"/>
    <property type="match status" value="1"/>
</dbReference>
<dbReference type="PANTHER" id="PTHR37984:SF12">
    <property type="entry name" value="RIBONUCLEASE H"/>
    <property type="match status" value="1"/>
</dbReference>
<sequence length="123" mass="14005">MTLQFGIASAPGIFQRFMDSLLANLEGVVPYFDDVLIVAELQHELLEVLRRVSDRLRDAGIRLNRIHASEKKVEAIHKAPRPKNKQELQAFMGLLNFYHNFLANKAEAAEPLHRLLDKGAREC</sequence>
<dbReference type="Pfam" id="PF00078">
    <property type="entry name" value="RVT_1"/>
    <property type="match status" value="1"/>
</dbReference>
<reference evidence="2 3" key="1">
    <citation type="submission" date="2015-01" db="EMBL/GenBank/DDBJ databases">
        <title>Evolution of Trichinella species and genotypes.</title>
        <authorList>
            <person name="Korhonen P.K."/>
            <person name="Edoardo P."/>
            <person name="Giuseppe L.R."/>
            <person name="Gasser R.B."/>
        </authorList>
    </citation>
    <scope>NUCLEOTIDE SEQUENCE [LARGE SCALE GENOMIC DNA]</scope>
    <source>
        <strain evidence="2">ISS141</strain>
    </source>
</reference>
<organism evidence="2 3">
    <name type="scientific">Trichinella pseudospiralis</name>
    <name type="common">Parasitic roundworm</name>
    <dbReference type="NCBI Taxonomy" id="6337"/>
    <lineage>
        <taxon>Eukaryota</taxon>
        <taxon>Metazoa</taxon>
        <taxon>Ecdysozoa</taxon>
        <taxon>Nematoda</taxon>
        <taxon>Enoplea</taxon>
        <taxon>Dorylaimia</taxon>
        <taxon>Trichinellida</taxon>
        <taxon>Trichinellidae</taxon>
        <taxon>Trichinella</taxon>
    </lineage>
</organism>
<comment type="caution">
    <text evidence="2">The sequence shown here is derived from an EMBL/GenBank/DDBJ whole genome shotgun (WGS) entry which is preliminary data.</text>
</comment>
<protein>
    <submittedName>
        <fullName evidence="2">Retrovirus-related Pol polyprotein from transposon 17.6</fullName>
    </submittedName>
</protein>
<dbReference type="Gene3D" id="3.30.70.270">
    <property type="match status" value="2"/>
</dbReference>
<proteinExistence type="predicted"/>
<dbReference type="EMBL" id="JYDU01000633">
    <property type="protein sequence ID" value="KRX85852.1"/>
    <property type="molecule type" value="Genomic_DNA"/>
</dbReference>
<accession>A0A0V0XCZ7</accession>
<dbReference type="PANTHER" id="PTHR37984">
    <property type="entry name" value="PROTEIN CBG26694"/>
    <property type="match status" value="1"/>
</dbReference>
<name>A0A0V0XCZ7_TRIPS</name>
<dbReference type="AlphaFoldDB" id="A0A0V0XCZ7"/>
<gene>
    <name evidence="2" type="primary">pol</name>
    <name evidence="2" type="ORF">T4E_6785</name>
</gene>
<dbReference type="STRING" id="6337.A0A0V0XCZ7"/>